<protein>
    <submittedName>
        <fullName evidence="1">Uncharacterized protein</fullName>
    </submittedName>
</protein>
<dbReference type="Proteomes" id="UP000018009">
    <property type="component" value="Unassembled WGS sequence"/>
</dbReference>
<accession>R6KJW0</accession>
<evidence type="ECO:0000313" key="2">
    <source>
        <dbReference type="Proteomes" id="UP000018009"/>
    </source>
</evidence>
<proteinExistence type="predicted"/>
<reference evidence="1" key="1">
    <citation type="submission" date="2012-11" db="EMBL/GenBank/DDBJ databases">
        <title>Dependencies among metagenomic species, viruses, plasmids and units of genetic variation.</title>
        <authorList>
            <person name="Nielsen H.B."/>
            <person name="Almeida M."/>
            <person name="Juncker A.S."/>
            <person name="Rasmussen S."/>
            <person name="Li J."/>
            <person name="Sunagawa S."/>
            <person name="Plichta D."/>
            <person name="Gautier L."/>
            <person name="Le Chatelier E."/>
            <person name="Peletier E."/>
            <person name="Bonde I."/>
            <person name="Nielsen T."/>
            <person name="Manichanh C."/>
            <person name="Arumugam M."/>
            <person name="Batto J."/>
            <person name="Santos M.B.Q.D."/>
            <person name="Blom N."/>
            <person name="Borruel N."/>
            <person name="Burgdorf K.S."/>
            <person name="Boumezbeur F."/>
            <person name="Casellas F."/>
            <person name="Dore J."/>
            <person name="Guarner F."/>
            <person name="Hansen T."/>
            <person name="Hildebrand F."/>
            <person name="Kaas R.S."/>
            <person name="Kennedy S."/>
            <person name="Kristiansen K."/>
            <person name="Kultima J.R."/>
            <person name="Leonard P."/>
            <person name="Levenez F."/>
            <person name="Lund O."/>
            <person name="Moumen B."/>
            <person name="Le Paslier D."/>
            <person name="Pons N."/>
            <person name="Pedersen O."/>
            <person name="Prifti E."/>
            <person name="Qin J."/>
            <person name="Raes J."/>
            <person name="Tap J."/>
            <person name="Tims S."/>
            <person name="Ussery D.W."/>
            <person name="Yamada T."/>
            <person name="MetaHit consortium"/>
            <person name="Renault P."/>
            <person name="Sicheritz-Ponten T."/>
            <person name="Bork P."/>
            <person name="Wang J."/>
            <person name="Brunak S."/>
            <person name="Ehrlich S.D."/>
        </authorList>
    </citation>
    <scope>NUCLEOTIDE SEQUENCE [LARGE SCALE GENOMIC DNA]</scope>
</reference>
<comment type="caution">
    <text evidence="1">The sequence shown here is derived from an EMBL/GenBank/DDBJ whole genome shotgun (WGS) entry which is preliminary data.</text>
</comment>
<gene>
    <name evidence="1" type="ORF">BN486_00367</name>
</gene>
<dbReference type="EMBL" id="CBDY010000157">
    <property type="protein sequence ID" value="CDB62432.1"/>
    <property type="molecule type" value="Genomic_DNA"/>
</dbReference>
<sequence length="32" mass="3790">MKVSNKQKEQARNADLISFMQDNYPTSITRFK</sequence>
<evidence type="ECO:0000313" key="1">
    <source>
        <dbReference type="EMBL" id="CDB62432.1"/>
    </source>
</evidence>
<dbReference type="AlphaFoldDB" id="R6KJW0"/>
<organism evidence="1 2">
    <name type="scientific">[Clostridium] clostridioforme CAG:132</name>
    <dbReference type="NCBI Taxonomy" id="1263065"/>
    <lineage>
        <taxon>Bacteria</taxon>
        <taxon>Bacillati</taxon>
        <taxon>Bacillota</taxon>
        <taxon>Clostridia</taxon>
        <taxon>Lachnospirales</taxon>
        <taxon>Lachnospiraceae</taxon>
        <taxon>Enterocloster</taxon>
    </lineage>
</organism>
<name>R6KJW0_9FIRM</name>